<dbReference type="Gene3D" id="3.60.15.10">
    <property type="entry name" value="Ribonuclease Z/Hydroxyacylglutathione hydrolase-like"/>
    <property type="match status" value="1"/>
</dbReference>
<dbReference type="EMBL" id="CP137573">
    <property type="protein sequence ID" value="WOX23168.1"/>
    <property type="molecule type" value="Genomic_DNA"/>
</dbReference>
<keyword evidence="3" id="KW-1185">Reference proteome</keyword>
<dbReference type="InterPro" id="IPR045761">
    <property type="entry name" value="ODP_dom"/>
</dbReference>
<dbReference type="InterPro" id="IPR001279">
    <property type="entry name" value="Metallo-B-lactamas"/>
</dbReference>
<dbReference type="PANTHER" id="PTHR43717">
    <property type="entry name" value="ANAEROBIC NITRIC OXIDE REDUCTASE FLAVORUBREDOXIN"/>
    <property type="match status" value="1"/>
</dbReference>
<protein>
    <submittedName>
        <fullName evidence="2">MBL fold metallo-hydrolase</fullName>
    </submittedName>
</protein>
<organism evidence="2 3">
    <name type="scientific">Streptomyces solicathayae</name>
    <dbReference type="NCBI Taxonomy" id="3081768"/>
    <lineage>
        <taxon>Bacteria</taxon>
        <taxon>Bacillati</taxon>
        <taxon>Actinomycetota</taxon>
        <taxon>Actinomycetes</taxon>
        <taxon>Kitasatosporales</taxon>
        <taxon>Streptomycetaceae</taxon>
        <taxon>Streptomyces</taxon>
    </lineage>
</organism>
<accession>A0ABZ0LUJ3</accession>
<evidence type="ECO:0000313" key="2">
    <source>
        <dbReference type="EMBL" id="WOX23168.1"/>
    </source>
</evidence>
<dbReference type="SMART" id="SM00849">
    <property type="entry name" value="Lactamase_B"/>
    <property type="match status" value="1"/>
</dbReference>
<dbReference type="RefSeq" id="WP_318104750.1">
    <property type="nucleotide sequence ID" value="NZ_CP137573.1"/>
</dbReference>
<dbReference type="Pfam" id="PF19583">
    <property type="entry name" value="ODP"/>
    <property type="match status" value="1"/>
</dbReference>
<dbReference type="Proteomes" id="UP001301731">
    <property type="component" value="Chromosome"/>
</dbReference>
<proteinExistence type="predicted"/>
<feature type="domain" description="Metallo-beta-lactamase" evidence="1">
    <location>
        <begin position="26"/>
        <end position="224"/>
    </location>
</feature>
<evidence type="ECO:0000313" key="3">
    <source>
        <dbReference type="Proteomes" id="UP001301731"/>
    </source>
</evidence>
<gene>
    <name evidence="2" type="ORF">R2D22_17910</name>
</gene>
<evidence type="ECO:0000259" key="1">
    <source>
        <dbReference type="SMART" id="SM00849"/>
    </source>
</evidence>
<dbReference type="InterPro" id="IPR036866">
    <property type="entry name" value="RibonucZ/Hydroxyglut_hydro"/>
</dbReference>
<reference evidence="2 3" key="1">
    <citation type="submission" date="2023-10" db="EMBL/GenBank/DDBJ databases">
        <title>The genome sequence of Streptomyces sp. HUAS YS2.</title>
        <authorList>
            <person name="Mo P."/>
        </authorList>
    </citation>
    <scope>NUCLEOTIDE SEQUENCE [LARGE SCALE GENOMIC DNA]</scope>
    <source>
        <strain evidence="2 3">HUAS YS2</strain>
    </source>
</reference>
<dbReference type="PANTHER" id="PTHR43717:SF1">
    <property type="entry name" value="ANAEROBIC NITRIC OXIDE REDUCTASE FLAVORUBREDOXIN"/>
    <property type="match status" value="1"/>
</dbReference>
<name>A0ABZ0LUJ3_9ACTN</name>
<dbReference type="SUPFAM" id="SSF56281">
    <property type="entry name" value="Metallo-hydrolase/oxidoreductase"/>
    <property type="match status" value="1"/>
</dbReference>
<sequence>MDTHKVGSDTTVLADSLDIPGIGHIPVNAYVLTASEPVVVDTGLSLADRDFVATLGSVMDPADVRWIWLTHPDRDHTGGIFELLDAAPEARVVTTFLGAGIMTTERPLPMDRVYFLNPGQSLDVGDRMLRAFKPPLFDNPATVGFYDDRTRICFSSDCFGGPMPTAELAESGHANDLKPEDLRAAQLLWATVDSPWVHIVDPAKYRATIQPLLAMNPEIVLSTHLPPAVRMTSLMIDTITMAPDADPFVGPDQAALEQMLATFEPGGAPA</sequence>